<accession>A0A6L2JP77</accession>
<comment type="caution">
    <text evidence="2">The sequence shown here is derived from an EMBL/GenBank/DDBJ whole genome shotgun (WGS) entry which is preliminary data.</text>
</comment>
<proteinExistence type="predicted"/>
<reference evidence="2" key="1">
    <citation type="journal article" date="2019" name="Sci. Rep.">
        <title>Draft genome of Tanacetum cinerariifolium, the natural source of mosquito coil.</title>
        <authorList>
            <person name="Yamashiro T."/>
            <person name="Shiraishi A."/>
            <person name="Satake H."/>
            <person name="Nakayama K."/>
        </authorList>
    </citation>
    <scope>NUCLEOTIDE SEQUENCE</scope>
</reference>
<sequence>MDLENYNEGKSMQRPHLFEANCLVYWKNRFETYVKSKDIDLWYIIVYGNYKPTIKDKDEEFKDLSTLPLDEIIDNLKVSEVVLEKDLETSRNKKEKYKSLALKARKVLSEEEATSSDNNDEEYAMAVRDFKKFLRIRGKFVSQPHDDKRNFWKAKEEKKVKDDQRCFNEDDSKKEEICLMALDDNEHVEEGLGRGGRNRIQEFDGLMLVAKGEECLDGWVRASEGEVKGSVVDYGVTKSLIGEIPGENTRESGGEEFRVDGGIIDSRWVRDTVSSPKSAPTFAESFEINDLKAQIQEKDIVILKLREKLNSLSGDVKVRKVKREVGEIETLNLELDHKVTKLAAENEHLKQTYKQLFDSIKSSRVQSKEHYDDLINKVNLKSVEVSDLNASLQEKVLTYKQLFDSIKSSRVQLKEHYDDLINKVNLKSVEVSYLNASLQEKVLVITALKEQLNKLKGKAVLTEAVSLNPIDPALLQVDVASLVPKLRKSRTAHTDYIRHTQEEAATLREIIERVTLVFSASGSMSQDNTKKNRIRQTQKKAKKTELEDHLRTVKSSLNKASVVDSKATSSVIKSVSNVNSNLKCASCKIIMMHVL</sequence>
<dbReference type="EMBL" id="BKCJ010001106">
    <property type="protein sequence ID" value="GEU38888.1"/>
    <property type="molecule type" value="Genomic_DNA"/>
</dbReference>
<feature type="compositionally biased region" description="Basic residues" evidence="1">
    <location>
        <begin position="531"/>
        <end position="542"/>
    </location>
</feature>
<feature type="region of interest" description="Disordered" evidence="1">
    <location>
        <begin position="525"/>
        <end position="546"/>
    </location>
</feature>
<evidence type="ECO:0000256" key="1">
    <source>
        <dbReference type="SAM" id="MobiDB-lite"/>
    </source>
</evidence>
<protein>
    <submittedName>
        <fullName evidence="2">Zf-CCHC domain-containing protein/UBN2 domain-containing protein</fullName>
    </submittedName>
</protein>
<organism evidence="2">
    <name type="scientific">Tanacetum cinerariifolium</name>
    <name type="common">Dalmatian daisy</name>
    <name type="synonym">Chrysanthemum cinerariifolium</name>
    <dbReference type="NCBI Taxonomy" id="118510"/>
    <lineage>
        <taxon>Eukaryota</taxon>
        <taxon>Viridiplantae</taxon>
        <taxon>Streptophyta</taxon>
        <taxon>Embryophyta</taxon>
        <taxon>Tracheophyta</taxon>
        <taxon>Spermatophyta</taxon>
        <taxon>Magnoliopsida</taxon>
        <taxon>eudicotyledons</taxon>
        <taxon>Gunneridae</taxon>
        <taxon>Pentapetalae</taxon>
        <taxon>asterids</taxon>
        <taxon>campanulids</taxon>
        <taxon>Asterales</taxon>
        <taxon>Asteraceae</taxon>
        <taxon>Asteroideae</taxon>
        <taxon>Anthemideae</taxon>
        <taxon>Anthemidinae</taxon>
        <taxon>Tanacetum</taxon>
    </lineage>
</organism>
<dbReference type="AlphaFoldDB" id="A0A6L2JP77"/>
<evidence type="ECO:0000313" key="2">
    <source>
        <dbReference type="EMBL" id="GEU38888.1"/>
    </source>
</evidence>
<name>A0A6L2JP77_TANCI</name>
<gene>
    <name evidence="2" type="ORF">Tci_010866</name>
</gene>